<comment type="caution">
    <text evidence="2">The sequence shown here is derived from an EMBL/GenBank/DDBJ whole genome shotgun (WGS) entry which is preliminary data.</text>
</comment>
<evidence type="ECO:0000313" key="3">
    <source>
        <dbReference type="Proteomes" id="UP000240009"/>
    </source>
</evidence>
<reference evidence="2 3" key="1">
    <citation type="submission" date="2018-02" db="EMBL/GenBank/DDBJ databases">
        <title>Comparative genomes isolates from brazilian mangrove.</title>
        <authorList>
            <person name="Araujo J.E."/>
            <person name="Taketani R.G."/>
            <person name="Silva M.C.P."/>
            <person name="Loureco M.V."/>
            <person name="Andreote F.D."/>
        </authorList>
    </citation>
    <scope>NUCLEOTIDE SEQUENCE [LARGE SCALE GENOMIC DNA]</scope>
    <source>
        <strain evidence="2 3">HEX-2 MGV</strain>
    </source>
</reference>
<dbReference type="RefSeq" id="WP_105350673.1">
    <property type="nucleotide sequence ID" value="NZ_PUIA01000016.1"/>
</dbReference>
<gene>
    <name evidence="2" type="ORF">C5Y96_05475</name>
</gene>
<evidence type="ECO:0000259" key="1">
    <source>
        <dbReference type="Pfam" id="PF07791"/>
    </source>
</evidence>
<dbReference type="AlphaFoldDB" id="A0A2S8G4C6"/>
<name>A0A2S8G4C6_9BACT</name>
<proteinExistence type="predicted"/>
<sequence length="182" mass="20855">MLYKLEDDVDTYGGFFWEDKSNYMATISSEPLGAKWKPPAIVGQNGLPKKMLKLGPPDFASVSPGMYLLKPQVYEALQPLWHAAGETFQAETSRGPYLLFHVTREIDCLDHTQCKFAYADEEQTRIGYVKQYKFHDEAIQGSNLFRIPETYKLESFASQQVKDIVQAAGFTGFFFEKIRWSE</sequence>
<accession>A0A2S8G4C6</accession>
<evidence type="ECO:0000313" key="2">
    <source>
        <dbReference type="EMBL" id="PQO39306.1"/>
    </source>
</evidence>
<dbReference type="Proteomes" id="UP000240009">
    <property type="component" value="Unassembled WGS sequence"/>
</dbReference>
<organism evidence="2 3">
    <name type="scientific">Blastopirellula marina</name>
    <dbReference type="NCBI Taxonomy" id="124"/>
    <lineage>
        <taxon>Bacteria</taxon>
        <taxon>Pseudomonadati</taxon>
        <taxon>Planctomycetota</taxon>
        <taxon>Planctomycetia</taxon>
        <taxon>Pirellulales</taxon>
        <taxon>Pirellulaceae</taxon>
        <taxon>Blastopirellula</taxon>
    </lineage>
</organism>
<dbReference type="EMBL" id="PUIA01000016">
    <property type="protein sequence ID" value="PQO39306.1"/>
    <property type="molecule type" value="Genomic_DNA"/>
</dbReference>
<dbReference type="Pfam" id="PF07791">
    <property type="entry name" value="Imm11"/>
    <property type="match status" value="1"/>
</dbReference>
<protein>
    <recommendedName>
        <fullName evidence="1">Immunity MXAN-0049 protein domain-containing protein</fullName>
    </recommendedName>
</protein>
<feature type="domain" description="Immunity MXAN-0049 protein" evidence="1">
    <location>
        <begin position="95"/>
        <end position="178"/>
    </location>
</feature>
<dbReference type="InterPro" id="IPR012433">
    <property type="entry name" value="Imm11"/>
</dbReference>